<feature type="compositionally biased region" description="Polar residues" evidence="4">
    <location>
        <begin position="1804"/>
        <end position="1813"/>
    </location>
</feature>
<organism evidence="7 8">
    <name type="scientific">Nitzschia inconspicua</name>
    <dbReference type="NCBI Taxonomy" id="303405"/>
    <lineage>
        <taxon>Eukaryota</taxon>
        <taxon>Sar</taxon>
        <taxon>Stramenopiles</taxon>
        <taxon>Ochrophyta</taxon>
        <taxon>Bacillariophyta</taxon>
        <taxon>Bacillariophyceae</taxon>
        <taxon>Bacillariophycidae</taxon>
        <taxon>Bacillariales</taxon>
        <taxon>Bacillariaceae</taxon>
        <taxon>Nitzschia</taxon>
    </lineage>
</organism>
<keyword evidence="1" id="KW-0677">Repeat</keyword>
<keyword evidence="8" id="KW-1185">Reference proteome</keyword>
<dbReference type="GO" id="GO:0016504">
    <property type="term" value="F:peptidase activator activity"/>
    <property type="evidence" value="ECO:0007669"/>
    <property type="project" value="InterPro"/>
</dbReference>
<dbReference type="GO" id="GO:0010499">
    <property type="term" value="P:proteasomal ubiquitin-independent protein catabolic process"/>
    <property type="evidence" value="ECO:0007669"/>
    <property type="project" value="TreeGrafter"/>
</dbReference>
<dbReference type="OrthoDB" id="207086at2759"/>
<feature type="region of interest" description="Disordered" evidence="4">
    <location>
        <begin position="2147"/>
        <end position="2177"/>
    </location>
</feature>
<dbReference type="GO" id="GO:0005829">
    <property type="term" value="C:cytosol"/>
    <property type="evidence" value="ECO:0007669"/>
    <property type="project" value="TreeGrafter"/>
</dbReference>
<evidence type="ECO:0000256" key="3">
    <source>
        <dbReference type="ARBA" id="ARBA00023204"/>
    </source>
</evidence>
<dbReference type="Pfam" id="PF11919">
    <property type="entry name" value="PSME4_C"/>
    <property type="match status" value="1"/>
</dbReference>
<dbReference type="GO" id="GO:0070628">
    <property type="term" value="F:proteasome binding"/>
    <property type="evidence" value="ECO:0007669"/>
    <property type="project" value="InterPro"/>
</dbReference>
<name>A0A9K3KF81_9STRA</name>
<gene>
    <name evidence="7" type="ORF">IV203_007080</name>
</gene>
<keyword evidence="3" id="KW-0234">DNA repair</keyword>
<dbReference type="Pfam" id="PF16507">
    <property type="entry name" value="HEAT_PSME4_mid"/>
    <property type="match status" value="1"/>
</dbReference>
<dbReference type="Proteomes" id="UP000693970">
    <property type="component" value="Unassembled WGS sequence"/>
</dbReference>
<dbReference type="GO" id="GO:0000502">
    <property type="term" value="C:proteasome complex"/>
    <property type="evidence" value="ECO:0007669"/>
    <property type="project" value="UniProtKB-KW"/>
</dbReference>
<dbReference type="GO" id="GO:0006281">
    <property type="term" value="P:DNA repair"/>
    <property type="evidence" value="ECO:0007669"/>
    <property type="project" value="UniProtKB-KW"/>
</dbReference>
<evidence type="ECO:0000259" key="5">
    <source>
        <dbReference type="Pfam" id="PF11919"/>
    </source>
</evidence>
<proteinExistence type="predicted"/>
<evidence type="ECO:0000256" key="1">
    <source>
        <dbReference type="ARBA" id="ARBA00022737"/>
    </source>
</evidence>
<dbReference type="GO" id="GO:0005634">
    <property type="term" value="C:nucleus"/>
    <property type="evidence" value="ECO:0007669"/>
    <property type="project" value="TreeGrafter"/>
</dbReference>
<evidence type="ECO:0000259" key="6">
    <source>
        <dbReference type="Pfam" id="PF16507"/>
    </source>
</evidence>
<feature type="compositionally biased region" description="Basic residues" evidence="4">
    <location>
        <begin position="2147"/>
        <end position="2156"/>
    </location>
</feature>
<dbReference type="InterPro" id="IPR032430">
    <property type="entry name" value="Blm10_mid"/>
</dbReference>
<feature type="domain" description="Proteasome activator complex subunit 4 C-terminal" evidence="5">
    <location>
        <begin position="2181"/>
        <end position="2270"/>
    </location>
</feature>
<feature type="domain" description="Proteasome activator Blm10 middle HEAT repeats region" evidence="6">
    <location>
        <begin position="502"/>
        <end position="1063"/>
    </location>
</feature>
<accession>A0A9K3KF81</accession>
<comment type="caution">
    <text evidence="7">The sequence shown here is derived from an EMBL/GenBank/DDBJ whole genome shotgun (WGS) entry which is preliminary data.</text>
</comment>
<keyword evidence="7" id="KW-0647">Proteasome</keyword>
<dbReference type="InterPro" id="IPR021843">
    <property type="entry name" value="PSME4_C"/>
</dbReference>
<evidence type="ECO:0000256" key="2">
    <source>
        <dbReference type="ARBA" id="ARBA00022763"/>
    </source>
</evidence>
<evidence type="ECO:0000313" key="8">
    <source>
        <dbReference type="Proteomes" id="UP000693970"/>
    </source>
</evidence>
<dbReference type="EMBL" id="JAGRRH010000025">
    <property type="protein sequence ID" value="KAG7341988.1"/>
    <property type="molecule type" value="Genomic_DNA"/>
</dbReference>
<sequence length="2270" mass="254353">MALTLEDIAKYAVTLENADGDPSWKYPHAFHHNLPQNHIDADGIPYITKFAHKKSRYILKLVESMHLTEEMLRNGEGGDDTAMMDEDKIDDLEGLSALEDDLEEIEGTQNVKTPTDLGGFLRLCARLQSQMSSLESLKHSGLSRLELSFIVLRVLRLVTATYSVDVIDRNGKKEMSVTIFYEKVGYIHATKTDEESYELEEDSDSLELDLTREFALPAPAREVLLSLVVSLLSNKGPLRSVSNAAVFPKEENQQVQRFLLIIHWKALLRTLLRTAPYLDEHKVGGPPMASNSRQSTVVKRTVQLIRDARHFFDQGLCPYNHDEQICDDRTAREVWGLVKKDVMFHSHTHACYRSLVIFYLFSPSRCSTSYYLEMMPLWFDAWTNIDRCPDIDFLWLALFSRARKHLPPEFDWGEIRRRLLTHSQYWLQLPIGGGTLDKSFPNAGTPRSRSCPSRLKVFSGSSSSYEEGIDFVAKVTKLIVIGLGTGDVVEGVSEGTRDVLRFLNFVTPYFNPSNLGSWTFTLGAFLHYFSYEFCCRIGIAASMNSMKKSRPELAKALCEVEPSLTAASIPPHEVVSLMDALLPLCQQSLYSKNGHVGRAGEAAMLYLAQIDPSRVTPTFLDFATRALDITAVNLAHQAPAALSALTRLVQPSLRSDSRILLARLPNILRLTLAGIDSNDQNKTIRTLIFYRSLTSWFPVGGSAGDWIHLTTNTDRDLRDEADGTTRMDRNLHGHLYNLSRTPEYIEAVNELPQTSLLMQGNSMEEIDYQLVVEEASSAMSDWVLEFLERVYALLRATGEREKTGKTASGVANRHSSADVQQARNFSRVLKESLVQTFASMDDEVHGLAVKSVVRFLSEETLPDAAKDTSFLCLAVASARIKDGIVCSPGFDGLVPVLMDEFEHHSNKTVCYRLRCLSGAVRSCGVAILKHQADVRKAIKYGLSSRDKHVYKTACKLLRHTLSTLCESYPVAAGTVPRTVKQNNNFIFGMSAQLHNDPIQWHVPDGDCIQFAWDLMKAHLLTKIQEIPSLVYKSSETNEDESDSTIDLHELKRCLRAIRYALRGGAGALLDLDLEETSHLEDFIPGVGNMDDTDEMQDVTLFPYEKAMNNLLRTAKDKTYDEMIRARGNLCVFIIALMNLIATDTFHIKASHPGQASEGSNPPAFIGAINHDSKICKEASDVALLLLTRRGAAFRSQEGKTIWKAQKQLATDFAILSEADHIAESLQRAQMYGTSRIVFFKDGEDAGKTLPRRLLVTRVQLFHDSLQRTASFEVPRRLRRLSRVKKFPKKILFSKDSSTSRLITTMACITTSDPPSALDAYEGLMDGLFSLCCHSNTQVRASAIGVVDYAITRFGWLVLPRVPRLLAAVKLQDEKMHGRFGLPSCSLLKEQVDSQGRRKRLSEAMKGVCSLLAVPRAGKQLLSNEKMRYDFITTICGNEDLVSLMPAEEMQKMVHYFHSIFSPFRLKFFSLPRASSSEHRIHFDSLSFLLDILSKEKAEATEDDEFADEKAAHWRKLLHACWFLTVMVDEGDIAEADGLVLQKLWKVCFQILEHEYGQPLQRVGLGLLGRLLMIIKSGPRLQMLRDQLMTESFCKVFGEALVYDHKEDTSVGGGHSAQWATGVADMIRDSARNIAPRSLFPFQRTNQSSGTFKVSHAQMVENVLVGISEPDAVPISRLLLSFAKELASSPPSEDQRNSQCTSAEIFAGVLRSFLLTFDADRLKEFWESILIPFLDEVIPKIPISLLGAYFDSVRFGIQFSPPNKFYPMTLWLFAKIEESLWDPKGGPDFMDTSGTSQPETDDTNGKNGSTPGSEGFTAQSKWLYLCAALLIELDETELDTTISRTPWYTKSLTKQTDDLAKESGATQSLKESWNLVSKQLLPRLIEALGHPYDSCRDHISGLLFRICYCHRKMSIGNARNGPSRSNSSIDIQNLDNNDPGSLIMKRLLSLQTAPNSSSQTQYNSLITARRFFSYCIHFGEAKYEFSDYLVPLLPLAFEALKSTVDEGNSTTEPDTVAKRALEAEVVKGYRYTIAEVSIACVISYGGTKGELDITRVLNIMEQTSKHDTWQIRHACANFLRCFQGSHKFLFSEEHADKIRMIVASLLADGRREVSSAAMAAVTGIIAAMPSAAVAKLVDQYVIEANRSKMKGKNKKPNVKSATSMSDAEVDATKRKEENRAKKQQSSVFFLCATILSQPYDTPPYIPKAIAAISKHSYEKNAPLSIRDIVKKCCAEYKKTHMSDNWEVHRDAFSQEELEALFDVVSSPHYYA</sequence>
<reference evidence="7" key="2">
    <citation type="submission" date="2021-04" db="EMBL/GenBank/DDBJ databases">
        <authorList>
            <person name="Podell S."/>
        </authorList>
    </citation>
    <scope>NUCLEOTIDE SEQUENCE</scope>
    <source>
        <strain evidence="7">Hildebrandi</strain>
    </source>
</reference>
<feature type="region of interest" description="Disordered" evidence="4">
    <location>
        <begin position="1785"/>
        <end position="1813"/>
    </location>
</feature>
<keyword evidence="2" id="KW-0227">DNA damage</keyword>
<evidence type="ECO:0000313" key="7">
    <source>
        <dbReference type="EMBL" id="KAG7341988.1"/>
    </source>
</evidence>
<dbReference type="PANTHER" id="PTHR32170">
    <property type="entry name" value="PROTEASOME ACTIVATOR COMPLEX SUBUNIT 4"/>
    <property type="match status" value="1"/>
</dbReference>
<reference evidence="7" key="1">
    <citation type="journal article" date="2021" name="Sci. Rep.">
        <title>Diploid genomic architecture of Nitzschia inconspicua, an elite biomass production diatom.</title>
        <authorList>
            <person name="Oliver A."/>
            <person name="Podell S."/>
            <person name="Pinowska A."/>
            <person name="Traller J.C."/>
            <person name="Smith S.R."/>
            <person name="McClure R."/>
            <person name="Beliaev A."/>
            <person name="Bohutskyi P."/>
            <person name="Hill E.A."/>
            <person name="Rabines A."/>
            <person name="Zheng H."/>
            <person name="Allen L.Z."/>
            <person name="Kuo A."/>
            <person name="Grigoriev I.V."/>
            <person name="Allen A.E."/>
            <person name="Hazlebeck D."/>
            <person name="Allen E.E."/>
        </authorList>
    </citation>
    <scope>NUCLEOTIDE SEQUENCE</scope>
    <source>
        <strain evidence="7">Hildebrandi</strain>
    </source>
</reference>
<protein>
    <submittedName>
        <fullName evidence="7">Proteasome-substrate-size regulator domain containing protein</fullName>
    </submittedName>
</protein>
<dbReference type="PANTHER" id="PTHR32170:SF3">
    <property type="entry name" value="PROTEASOME ACTIVATOR COMPLEX SUBUNIT 4"/>
    <property type="match status" value="1"/>
</dbReference>
<evidence type="ECO:0000256" key="4">
    <source>
        <dbReference type="SAM" id="MobiDB-lite"/>
    </source>
</evidence>
<dbReference type="InterPro" id="IPR035309">
    <property type="entry name" value="PSME4"/>
</dbReference>